<dbReference type="Pfam" id="PF13424">
    <property type="entry name" value="TPR_12"/>
    <property type="match status" value="1"/>
</dbReference>
<dbReference type="InterPro" id="IPR027417">
    <property type="entry name" value="P-loop_NTPase"/>
</dbReference>
<feature type="DNA-binding region" description="OmpR/PhoB-type" evidence="6">
    <location>
        <begin position="1"/>
        <end position="95"/>
    </location>
</feature>
<reference evidence="9" key="1">
    <citation type="submission" date="2020-10" db="EMBL/GenBank/DDBJ databases">
        <title>Sequencing the genomes of 1000 actinobacteria strains.</title>
        <authorList>
            <person name="Klenk H.-P."/>
        </authorList>
    </citation>
    <scope>NUCLEOTIDE SEQUENCE</scope>
    <source>
        <strain evidence="9">DSM 46832</strain>
    </source>
</reference>
<dbReference type="InterPro" id="IPR016032">
    <property type="entry name" value="Sig_transdc_resp-reg_C-effctor"/>
</dbReference>
<dbReference type="InterPro" id="IPR036388">
    <property type="entry name" value="WH-like_DNA-bd_sf"/>
</dbReference>
<keyword evidence="3 6" id="KW-0238">DNA-binding</keyword>
<dbReference type="EMBL" id="JADBEB010000001">
    <property type="protein sequence ID" value="MBE1486057.1"/>
    <property type="molecule type" value="Genomic_DNA"/>
</dbReference>
<comment type="caution">
    <text evidence="9">The sequence shown here is derived from an EMBL/GenBank/DDBJ whole genome shotgun (WGS) entry which is preliminary data.</text>
</comment>
<keyword evidence="2" id="KW-0805">Transcription regulation</keyword>
<feature type="repeat" description="TPR" evidence="5">
    <location>
        <begin position="737"/>
        <end position="770"/>
    </location>
</feature>
<dbReference type="PROSITE" id="PS51755">
    <property type="entry name" value="OMPR_PHOB"/>
    <property type="match status" value="1"/>
</dbReference>
<evidence type="ECO:0000256" key="7">
    <source>
        <dbReference type="SAM" id="MobiDB-lite"/>
    </source>
</evidence>
<feature type="compositionally biased region" description="Basic and acidic residues" evidence="7">
    <location>
        <begin position="251"/>
        <end position="262"/>
    </location>
</feature>
<dbReference type="PANTHER" id="PTHR35807:SF1">
    <property type="entry name" value="TRANSCRIPTIONAL REGULATOR REDD"/>
    <property type="match status" value="1"/>
</dbReference>
<dbReference type="Gene3D" id="3.40.50.300">
    <property type="entry name" value="P-loop containing nucleotide triphosphate hydrolases"/>
    <property type="match status" value="1"/>
</dbReference>
<accession>A0A927M377</accession>
<dbReference type="PRINTS" id="PR00364">
    <property type="entry name" value="DISEASERSIST"/>
</dbReference>
<evidence type="ECO:0000259" key="8">
    <source>
        <dbReference type="PROSITE" id="PS51755"/>
    </source>
</evidence>
<dbReference type="InterPro" id="IPR051677">
    <property type="entry name" value="AfsR-DnrI-RedD_regulator"/>
</dbReference>
<dbReference type="GO" id="GO:0006355">
    <property type="term" value="P:regulation of DNA-templated transcription"/>
    <property type="evidence" value="ECO:0007669"/>
    <property type="project" value="InterPro"/>
</dbReference>
<evidence type="ECO:0000256" key="3">
    <source>
        <dbReference type="ARBA" id="ARBA00023125"/>
    </source>
</evidence>
<proteinExistence type="inferred from homology"/>
<dbReference type="InterPro" id="IPR005158">
    <property type="entry name" value="BTAD"/>
</dbReference>
<dbReference type="CDD" id="cd15831">
    <property type="entry name" value="BTAD"/>
    <property type="match status" value="1"/>
</dbReference>
<dbReference type="SMART" id="SM00028">
    <property type="entry name" value="TPR"/>
    <property type="match status" value="5"/>
</dbReference>
<evidence type="ECO:0000256" key="4">
    <source>
        <dbReference type="ARBA" id="ARBA00023163"/>
    </source>
</evidence>
<dbReference type="PANTHER" id="PTHR35807">
    <property type="entry name" value="TRANSCRIPTIONAL REGULATOR REDD-RELATED"/>
    <property type="match status" value="1"/>
</dbReference>
<gene>
    <name evidence="9" type="ORF">H4W31_001695</name>
</gene>
<dbReference type="SUPFAM" id="SSF46894">
    <property type="entry name" value="C-terminal effector domain of the bipartite response regulators"/>
    <property type="match status" value="1"/>
</dbReference>
<dbReference type="InterPro" id="IPR001867">
    <property type="entry name" value="OmpR/PhoB-type_DNA-bd"/>
</dbReference>
<dbReference type="SMART" id="SM01043">
    <property type="entry name" value="BTAD"/>
    <property type="match status" value="1"/>
</dbReference>
<dbReference type="SUPFAM" id="SSF52540">
    <property type="entry name" value="P-loop containing nucleoside triphosphate hydrolases"/>
    <property type="match status" value="1"/>
</dbReference>
<dbReference type="SUPFAM" id="SSF48452">
    <property type="entry name" value="TPR-like"/>
    <property type="match status" value="2"/>
</dbReference>
<feature type="domain" description="OmpR/PhoB-type" evidence="8">
    <location>
        <begin position="1"/>
        <end position="95"/>
    </location>
</feature>
<dbReference type="InterPro" id="IPR042197">
    <property type="entry name" value="Apaf_helical"/>
</dbReference>
<evidence type="ECO:0000313" key="10">
    <source>
        <dbReference type="Proteomes" id="UP000649753"/>
    </source>
</evidence>
<evidence type="ECO:0000256" key="6">
    <source>
        <dbReference type="PROSITE-ProRule" id="PRU01091"/>
    </source>
</evidence>
<dbReference type="Gene3D" id="1.25.40.10">
    <property type="entry name" value="Tetratricopeptide repeat domain"/>
    <property type="match status" value="3"/>
</dbReference>
<dbReference type="AlphaFoldDB" id="A0A927M377"/>
<sequence>MIEVRLLGPLEVVADGVSLPLGTPKQQTVLATLAVRPGRLVALEELVDELWPEDPPASAVANTRSYAANLRRMLDGIGTTRGLLVRRGSGYEFRIRPDDVDLIRFADGCRHTGEALARGDLPAAEDLLARTEGLWRGPMLAGAPLGPVLSARRDAVAEQRLGLVDQRAEVYLALRQPQPVIALLREHLRTYPLREHGHTLLMRALYQKGDVSGALTAFTTARSALVKHLGIEPGAELQRLHQAILHRDPALDNADQSDRPQASDRPLPSAVAPAHPDGRGEAASVPPCWLPRPLADFTGRAETVRRLVEAVEGVEATTAVVQVIDGMAGIGKTALAVHMATRLASRYPDAQLFIDLRGHSVNGQVEPSTALVTLLRQLGVPAGRIPPEFDHRVALWRSELAARRSILLLDNAGSSEQVGPLLPSAPGTLVLVTSRRRLLAGDGIPPNSLSGLGRDEAIDMLATVAGRDRVYAEPEAAAAVVERCGYLPLAIRLVGARLAHRTGWRVADLARRLGRDTTVLGEISAEDQNIASAFALSYKPLRKSVQRVFRLLGLYPGEFFQGTTAAALTGLPLSEAEMAIRELVDSHLVEEPVADRFRLHDLLRQYAGGLAATIDPPDQRQAAIDGVLDHYLHATSSVTDPLEAISLATAVKLRQALRSDLIAVLRPIDGSWIEKQRSNIRSLVRLAEDSGHDGYAWRLARSAWRFYYTRGYFDDILETHGHGLRAAERLKDTSAIATMYNYLASAYVRTGSYHKAVAQLKMAIKIRHTIGDTGGVAVSKSNLAVAYWLLGRLDEAIDENRQAISLGRPDEKPITTASFNHGLFLIRLGRYAEALRIHRLGLQQACEDKEQFQIANSLGMIGGARLRMGYEREAIRLLKASIMLRKRIGTHYGEAEVCSDLATAYRRLGELHNAEGQDRVALRLAVEAGERHAESGALNGLGLTLNLLEDHKSAMEMHRQALELATRISHPYEQGRALAAMASHLEPTDLIEAHRHWERALAIFRRMGVPERFEVERRLARLVTPSVDDGTRAARTFSVGDR</sequence>
<feature type="region of interest" description="Disordered" evidence="7">
    <location>
        <begin position="251"/>
        <end position="285"/>
    </location>
</feature>
<dbReference type="Pfam" id="PF00486">
    <property type="entry name" value="Trans_reg_C"/>
    <property type="match status" value="1"/>
</dbReference>
<dbReference type="Proteomes" id="UP000649753">
    <property type="component" value="Unassembled WGS sequence"/>
</dbReference>
<evidence type="ECO:0000256" key="5">
    <source>
        <dbReference type="PROSITE-ProRule" id="PRU00339"/>
    </source>
</evidence>
<evidence type="ECO:0000313" key="9">
    <source>
        <dbReference type="EMBL" id="MBE1486057.1"/>
    </source>
</evidence>
<dbReference type="PROSITE" id="PS50005">
    <property type="entry name" value="TPR"/>
    <property type="match status" value="1"/>
</dbReference>
<dbReference type="Gene3D" id="1.10.10.10">
    <property type="entry name" value="Winged helix-like DNA-binding domain superfamily/Winged helix DNA-binding domain"/>
    <property type="match status" value="1"/>
</dbReference>
<dbReference type="RefSeq" id="WP_192766146.1">
    <property type="nucleotide sequence ID" value="NZ_JADBEB010000001.1"/>
</dbReference>
<evidence type="ECO:0000256" key="1">
    <source>
        <dbReference type="ARBA" id="ARBA00005820"/>
    </source>
</evidence>
<keyword evidence="5" id="KW-0802">TPR repeat</keyword>
<dbReference type="InterPro" id="IPR019734">
    <property type="entry name" value="TPR_rpt"/>
</dbReference>
<dbReference type="SMART" id="SM00862">
    <property type="entry name" value="Trans_reg_C"/>
    <property type="match status" value="1"/>
</dbReference>
<name>A0A927M377_9ACTN</name>
<dbReference type="GO" id="GO:0043531">
    <property type="term" value="F:ADP binding"/>
    <property type="evidence" value="ECO:0007669"/>
    <property type="project" value="InterPro"/>
</dbReference>
<dbReference type="GO" id="GO:0000160">
    <property type="term" value="P:phosphorelay signal transduction system"/>
    <property type="evidence" value="ECO:0007669"/>
    <property type="project" value="InterPro"/>
</dbReference>
<dbReference type="GO" id="GO:0003677">
    <property type="term" value="F:DNA binding"/>
    <property type="evidence" value="ECO:0007669"/>
    <property type="project" value="UniProtKB-UniRule"/>
</dbReference>
<dbReference type="Gene3D" id="1.10.8.430">
    <property type="entry name" value="Helical domain of apoptotic protease-activating factors"/>
    <property type="match status" value="1"/>
</dbReference>
<evidence type="ECO:0000256" key="2">
    <source>
        <dbReference type="ARBA" id="ARBA00023015"/>
    </source>
</evidence>
<comment type="similarity">
    <text evidence="1">Belongs to the AfsR/DnrI/RedD regulatory family.</text>
</comment>
<dbReference type="Pfam" id="PF03704">
    <property type="entry name" value="BTAD"/>
    <property type="match status" value="1"/>
</dbReference>
<organism evidence="9 10">
    <name type="scientific">Plantactinospora soyae</name>
    <dbReference type="NCBI Taxonomy" id="1544732"/>
    <lineage>
        <taxon>Bacteria</taxon>
        <taxon>Bacillati</taxon>
        <taxon>Actinomycetota</taxon>
        <taxon>Actinomycetes</taxon>
        <taxon>Micromonosporales</taxon>
        <taxon>Micromonosporaceae</taxon>
        <taxon>Plantactinospora</taxon>
    </lineage>
</organism>
<dbReference type="InterPro" id="IPR011990">
    <property type="entry name" value="TPR-like_helical_dom_sf"/>
</dbReference>
<keyword evidence="10" id="KW-1185">Reference proteome</keyword>
<protein>
    <submittedName>
        <fullName evidence="9">DNA-binding SARP family transcriptional activator/Tfp pilus assembly protein PilF</fullName>
    </submittedName>
</protein>
<keyword evidence="4" id="KW-0804">Transcription</keyword>